<dbReference type="AlphaFoldDB" id="A0A2N7CHE1"/>
<name>A0A2N7CHE1_VIBSP</name>
<gene>
    <name evidence="1" type="ORF">BCV19_00745</name>
</gene>
<organism evidence="1 2">
    <name type="scientific">Vibrio splendidus</name>
    <dbReference type="NCBI Taxonomy" id="29497"/>
    <lineage>
        <taxon>Bacteria</taxon>
        <taxon>Pseudomonadati</taxon>
        <taxon>Pseudomonadota</taxon>
        <taxon>Gammaproteobacteria</taxon>
        <taxon>Vibrionales</taxon>
        <taxon>Vibrionaceae</taxon>
        <taxon>Vibrio</taxon>
    </lineage>
</organism>
<accession>A0A2N7CHE1</accession>
<proteinExistence type="predicted"/>
<dbReference type="EMBL" id="MCSW01000113">
    <property type="protein sequence ID" value="PMF25609.1"/>
    <property type="molecule type" value="Genomic_DNA"/>
</dbReference>
<dbReference type="RefSeq" id="WP_102482125.1">
    <property type="nucleotide sequence ID" value="NZ_MCSW01000113.1"/>
</dbReference>
<dbReference type="Proteomes" id="UP000235405">
    <property type="component" value="Unassembled WGS sequence"/>
</dbReference>
<sequence length="154" mass="17342">MNKIKRRHQVLLHRCLASKQVPQDVFLLLSKLSEDEVSLCFANKVRDVRSTVDTLGALVEYQAAKQAACVSKICALRQQLGQELSLWSDTVGFDSLNYTLSPRELGLLVLKLQNRRQAAVWALRLDMALPQEVLSVRSPGRVRNLVSRVSNKCL</sequence>
<evidence type="ECO:0000313" key="1">
    <source>
        <dbReference type="EMBL" id="PMF25609.1"/>
    </source>
</evidence>
<evidence type="ECO:0000313" key="2">
    <source>
        <dbReference type="Proteomes" id="UP000235405"/>
    </source>
</evidence>
<protein>
    <submittedName>
        <fullName evidence="1">Uncharacterized protein</fullName>
    </submittedName>
</protein>
<comment type="caution">
    <text evidence="1">The sequence shown here is derived from an EMBL/GenBank/DDBJ whole genome shotgun (WGS) entry which is preliminary data.</text>
</comment>
<reference evidence="2" key="1">
    <citation type="submission" date="2016-07" db="EMBL/GenBank/DDBJ databases">
        <title>Nontailed viruses are major unrecognized killers of bacteria in the ocean.</title>
        <authorList>
            <person name="Kauffman K."/>
            <person name="Hussain F."/>
            <person name="Yang J."/>
            <person name="Arevalo P."/>
            <person name="Brown J."/>
            <person name="Cutler M."/>
            <person name="Kelly L."/>
            <person name="Polz M.F."/>
        </authorList>
    </citation>
    <scope>NUCLEOTIDE SEQUENCE [LARGE SCALE GENOMIC DNA]</scope>
    <source>
        <strain evidence="2">10N.286.54.F3</strain>
    </source>
</reference>